<accession>A0A3M6VWF9</accession>
<evidence type="ECO:0000256" key="2">
    <source>
        <dbReference type="ARBA" id="ARBA00022771"/>
    </source>
</evidence>
<evidence type="ECO:0000259" key="6">
    <source>
        <dbReference type="PROSITE" id="PS50897"/>
    </source>
</evidence>
<evidence type="ECO:0000256" key="1">
    <source>
        <dbReference type="ARBA" id="ARBA00022723"/>
    </source>
</evidence>
<evidence type="ECO:0000256" key="5">
    <source>
        <dbReference type="SAM" id="MobiDB-lite"/>
    </source>
</evidence>
<keyword evidence="8" id="KW-1185">Reference proteome</keyword>
<dbReference type="PROSITE" id="PS50897">
    <property type="entry name" value="CTLH"/>
    <property type="match status" value="1"/>
</dbReference>
<dbReference type="Pfam" id="PF13445">
    <property type="entry name" value="zf-RING_UBOX"/>
    <property type="match status" value="1"/>
</dbReference>
<dbReference type="EMBL" id="QLLG01000015">
    <property type="protein sequence ID" value="RMX69720.1"/>
    <property type="molecule type" value="Genomic_DNA"/>
</dbReference>
<dbReference type="GO" id="GO:0005634">
    <property type="term" value="C:nucleus"/>
    <property type="evidence" value="ECO:0007669"/>
    <property type="project" value="TreeGrafter"/>
</dbReference>
<comment type="caution">
    <text evidence="7">The sequence shown here is derived from an EMBL/GenBank/DDBJ whole genome shotgun (WGS) entry which is preliminary data.</text>
</comment>
<sequence>MLKFGFKRFYTNLSFFNVHVYKLPYSVAKCVFASFLFFHLIRSQKTSSTTGSSYFEMETLEEESRRVLKKQRVCVAQINRQLDELLMHVDTTKQQLEARQKDLCRKKNRQLKEPLLSLAENEEKGSQDASNNEATQSFNDEKTLLEVAESSYNAEELKIKQEDVGVEEQDNETECILKDFIYRVQQLNIEKNVASELKAIHILLSKFSKHIDKNLCTDIAKVCGTNKLDQKLVWRLVAEYLYQDGQIEAADTMCKEAGLKLPPAFRESFIELHQILKAIKEHDIQPALDWARKHRRELGRLDIDIEFELVRHKYVDILESSPDMMDAVSFANKELPYFHQTHSEGGHKSTRGYVIKAGVPLVLNCSFIAQSCVLFKGKLEESPYKKLFNDDRWKDIYDAHAADFVLFHTGLTSKHGTPCANDGSCVTNFNCNNSLSAGIPALPAMRKLASVMDGKLADWASIEELPVEIPIAKELRFHNVFSCPVSKEESTPDNPPTMLKCGHVICRSCVDRFSYNMTRFVVPRIFNSAASVPDTRLRFRF</sequence>
<keyword evidence="2" id="KW-0863">Zinc-finger</keyword>
<evidence type="ECO:0000313" key="8">
    <source>
        <dbReference type="Proteomes" id="UP000282087"/>
    </source>
</evidence>
<dbReference type="STRING" id="542832.A0A3M6VWF9"/>
<feature type="region of interest" description="Disordered" evidence="5">
    <location>
        <begin position="115"/>
        <end position="140"/>
    </location>
</feature>
<dbReference type="InterPro" id="IPR045098">
    <property type="entry name" value="Fyv10_fam"/>
</dbReference>
<evidence type="ECO:0000256" key="4">
    <source>
        <dbReference type="SAM" id="Coils"/>
    </source>
</evidence>
<evidence type="ECO:0000256" key="3">
    <source>
        <dbReference type="ARBA" id="ARBA00022833"/>
    </source>
</evidence>
<name>A0A3M6VWF9_9STRA</name>
<keyword evidence="4" id="KW-0175">Coiled coil</keyword>
<dbReference type="PANTHER" id="PTHR12170:SF3">
    <property type="entry name" value="GH10162P"/>
    <property type="match status" value="1"/>
</dbReference>
<dbReference type="Pfam" id="PF10607">
    <property type="entry name" value="CTLH"/>
    <property type="match status" value="1"/>
</dbReference>
<organism evidence="7 8">
    <name type="scientific">Peronospora effusa</name>
    <dbReference type="NCBI Taxonomy" id="542832"/>
    <lineage>
        <taxon>Eukaryota</taxon>
        <taxon>Sar</taxon>
        <taxon>Stramenopiles</taxon>
        <taxon>Oomycota</taxon>
        <taxon>Peronosporomycetes</taxon>
        <taxon>Peronosporales</taxon>
        <taxon>Peronosporaceae</taxon>
        <taxon>Peronospora</taxon>
    </lineage>
</organism>
<keyword evidence="1" id="KW-0479">Metal-binding</keyword>
<dbReference type="Proteomes" id="UP000282087">
    <property type="component" value="Unassembled WGS sequence"/>
</dbReference>
<dbReference type="GO" id="GO:0005737">
    <property type="term" value="C:cytoplasm"/>
    <property type="evidence" value="ECO:0007669"/>
    <property type="project" value="TreeGrafter"/>
</dbReference>
<dbReference type="InterPro" id="IPR017907">
    <property type="entry name" value="Znf_RING_CS"/>
</dbReference>
<protein>
    <recommendedName>
        <fullName evidence="6">CTLH domain-containing protein</fullName>
    </recommendedName>
</protein>
<feature type="coiled-coil region" evidence="4">
    <location>
        <begin position="75"/>
        <end position="113"/>
    </location>
</feature>
<proteinExistence type="predicted"/>
<dbReference type="InterPro" id="IPR024964">
    <property type="entry name" value="CTLH/CRA"/>
</dbReference>
<dbReference type="Gene3D" id="3.30.40.10">
    <property type="entry name" value="Zinc/RING finger domain, C3HC4 (zinc finger)"/>
    <property type="match status" value="1"/>
</dbReference>
<dbReference type="SUPFAM" id="SSF57850">
    <property type="entry name" value="RING/U-box"/>
    <property type="match status" value="1"/>
</dbReference>
<dbReference type="VEuPathDB" id="FungiDB:DD237_005961"/>
<feature type="compositionally biased region" description="Polar residues" evidence="5">
    <location>
        <begin position="127"/>
        <end position="138"/>
    </location>
</feature>
<gene>
    <name evidence="7" type="ORF">DD238_001700</name>
</gene>
<dbReference type="InterPro" id="IPR013083">
    <property type="entry name" value="Znf_RING/FYVE/PHD"/>
</dbReference>
<reference evidence="7 8" key="1">
    <citation type="submission" date="2018-06" db="EMBL/GenBank/DDBJ databases">
        <title>Comparative genomics of downy mildews reveals potential adaptations to biotrophy.</title>
        <authorList>
            <person name="Fletcher K."/>
            <person name="Klosterman S.J."/>
            <person name="Derevnina L."/>
            <person name="Martin F."/>
            <person name="Koike S."/>
            <person name="Reyes Chin-Wo S."/>
            <person name="Mou B."/>
            <person name="Michelmore R."/>
        </authorList>
    </citation>
    <scope>NUCLEOTIDE SEQUENCE [LARGE SCALE GENOMIC DNA]</scope>
    <source>
        <strain evidence="7 8">R14</strain>
    </source>
</reference>
<dbReference type="GO" id="GO:0043161">
    <property type="term" value="P:proteasome-mediated ubiquitin-dependent protein catabolic process"/>
    <property type="evidence" value="ECO:0007669"/>
    <property type="project" value="InterPro"/>
</dbReference>
<dbReference type="InterPro" id="IPR006594">
    <property type="entry name" value="LisH"/>
</dbReference>
<dbReference type="InterPro" id="IPR006595">
    <property type="entry name" value="CTLH_C"/>
</dbReference>
<dbReference type="PROSITE" id="PS50896">
    <property type="entry name" value="LISH"/>
    <property type="match status" value="1"/>
</dbReference>
<feature type="domain" description="CTLH" evidence="6">
    <location>
        <begin position="268"/>
        <end position="325"/>
    </location>
</feature>
<dbReference type="PROSITE" id="PS00518">
    <property type="entry name" value="ZF_RING_1"/>
    <property type="match status" value="1"/>
</dbReference>
<dbReference type="AlphaFoldDB" id="A0A3M6VWF9"/>
<dbReference type="InterPro" id="IPR027370">
    <property type="entry name" value="Znf-RING_euk"/>
</dbReference>
<dbReference type="GO" id="GO:0004842">
    <property type="term" value="F:ubiquitin-protein transferase activity"/>
    <property type="evidence" value="ECO:0007669"/>
    <property type="project" value="InterPro"/>
</dbReference>
<evidence type="ECO:0000313" key="7">
    <source>
        <dbReference type="EMBL" id="RMX69720.1"/>
    </source>
</evidence>
<dbReference type="GO" id="GO:0034657">
    <property type="term" value="C:GID complex"/>
    <property type="evidence" value="ECO:0007669"/>
    <property type="project" value="TreeGrafter"/>
</dbReference>
<dbReference type="PANTHER" id="PTHR12170">
    <property type="entry name" value="MACROPHAGE ERYTHROBLAST ATTACHER-RELATED"/>
    <property type="match status" value="1"/>
</dbReference>
<dbReference type="GO" id="GO:0008270">
    <property type="term" value="F:zinc ion binding"/>
    <property type="evidence" value="ECO:0007669"/>
    <property type="project" value="UniProtKB-KW"/>
</dbReference>
<keyword evidence="3" id="KW-0862">Zinc</keyword>